<keyword evidence="2" id="KW-1185">Reference proteome</keyword>
<dbReference type="EMBL" id="CP115300">
    <property type="protein sequence ID" value="WBO61738.1"/>
    <property type="molecule type" value="Genomic_DNA"/>
</dbReference>
<accession>A0ABY7NXB5</accession>
<organism evidence="1 2">
    <name type="scientific">Streptomyces camelliae</name>
    <dbReference type="NCBI Taxonomy" id="3004093"/>
    <lineage>
        <taxon>Bacteria</taxon>
        <taxon>Bacillati</taxon>
        <taxon>Actinomycetota</taxon>
        <taxon>Actinomycetes</taxon>
        <taxon>Kitasatosporales</taxon>
        <taxon>Streptomycetaceae</taxon>
        <taxon>Streptomyces</taxon>
    </lineage>
</organism>
<sequence>MRCDDGEIAALGHRDQHVVQLQRPLHGLVRGIITGAGTGGLGP</sequence>
<proteinExistence type="predicted"/>
<protein>
    <submittedName>
        <fullName evidence="1">Uncharacterized protein</fullName>
    </submittedName>
</protein>
<gene>
    <name evidence="1" type="ORF">O1G22_02140</name>
</gene>
<dbReference type="Proteomes" id="UP001212326">
    <property type="component" value="Chromosome"/>
</dbReference>
<evidence type="ECO:0000313" key="2">
    <source>
        <dbReference type="Proteomes" id="UP001212326"/>
    </source>
</evidence>
<reference evidence="1 2" key="1">
    <citation type="submission" date="2022-12" db="EMBL/GenBank/DDBJ databases">
        <authorList>
            <person name="Mo P."/>
        </authorList>
    </citation>
    <scope>NUCLEOTIDE SEQUENCE [LARGE SCALE GENOMIC DNA]</scope>
    <source>
        <strain evidence="1 2">HUAS 2-6</strain>
    </source>
</reference>
<dbReference type="RefSeq" id="WP_270079694.1">
    <property type="nucleotide sequence ID" value="NZ_CP115300.1"/>
</dbReference>
<evidence type="ECO:0000313" key="1">
    <source>
        <dbReference type="EMBL" id="WBO61738.1"/>
    </source>
</evidence>
<name>A0ABY7NXB5_9ACTN</name>